<comment type="caution">
    <text evidence="7">The sequence shown here is derived from an EMBL/GenBank/DDBJ whole genome shotgun (WGS) entry which is preliminary data.</text>
</comment>
<dbReference type="PRINTS" id="PR00502">
    <property type="entry name" value="NUDIXFAMILY"/>
</dbReference>
<dbReference type="GO" id="GO:0016787">
    <property type="term" value="F:hydrolase activity"/>
    <property type="evidence" value="ECO:0007669"/>
    <property type="project" value="UniProtKB-KW"/>
</dbReference>
<dbReference type="InterPro" id="IPR020476">
    <property type="entry name" value="Nudix_hydrolase"/>
</dbReference>
<keyword evidence="3 5" id="KW-0378">Hydrolase</keyword>
<gene>
    <name evidence="7" type="ORF">GCM10010201_05250</name>
</gene>
<evidence type="ECO:0000313" key="8">
    <source>
        <dbReference type="Proteomes" id="UP001499978"/>
    </source>
</evidence>
<dbReference type="InterPro" id="IPR015797">
    <property type="entry name" value="NUDIX_hydrolase-like_dom_sf"/>
</dbReference>
<dbReference type="InterPro" id="IPR020084">
    <property type="entry name" value="NUDIX_hydrolase_CS"/>
</dbReference>
<evidence type="ECO:0000256" key="1">
    <source>
        <dbReference type="ARBA" id="ARBA00001946"/>
    </source>
</evidence>
<dbReference type="EMBL" id="BAAARY010000001">
    <property type="protein sequence ID" value="GAA2512760.1"/>
    <property type="molecule type" value="Genomic_DNA"/>
</dbReference>
<dbReference type="InterPro" id="IPR000086">
    <property type="entry name" value="NUDIX_hydrolase_dom"/>
</dbReference>
<dbReference type="Gene3D" id="3.90.79.10">
    <property type="entry name" value="Nucleoside Triphosphate Pyrophosphohydrolase"/>
    <property type="match status" value="1"/>
</dbReference>
<evidence type="ECO:0000313" key="7">
    <source>
        <dbReference type="EMBL" id="GAA2512760.1"/>
    </source>
</evidence>
<dbReference type="PANTHER" id="PTHR43046:SF12">
    <property type="entry name" value="GDP-MANNOSE MANNOSYL HYDROLASE"/>
    <property type="match status" value="1"/>
</dbReference>
<proteinExistence type="inferred from homology"/>
<evidence type="ECO:0000259" key="6">
    <source>
        <dbReference type="PROSITE" id="PS51462"/>
    </source>
</evidence>
<feature type="domain" description="Nudix hydrolase" evidence="6">
    <location>
        <begin position="9"/>
        <end position="136"/>
    </location>
</feature>
<dbReference type="Proteomes" id="UP001499978">
    <property type="component" value="Unassembled WGS sequence"/>
</dbReference>
<dbReference type="PROSITE" id="PS51462">
    <property type="entry name" value="NUDIX"/>
    <property type="match status" value="1"/>
</dbReference>
<protein>
    <submittedName>
        <fullName evidence="7">NUDIX hydrolase</fullName>
    </submittedName>
</protein>
<dbReference type="RefSeq" id="WP_344167507.1">
    <property type="nucleotide sequence ID" value="NZ_BAAARY010000001.1"/>
</dbReference>
<organism evidence="7 8">
    <name type="scientific">Pilimelia columellifera subsp. columellifera</name>
    <dbReference type="NCBI Taxonomy" id="706583"/>
    <lineage>
        <taxon>Bacteria</taxon>
        <taxon>Bacillati</taxon>
        <taxon>Actinomycetota</taxon>
        <taxon>Actinomycetes</taxon>
        <taxon>Micromonosporales</taxon>
        <taxon>Micromonosporaceae</taxon>
        <taxon>Pilimelia</taxon>
    </lineage>
</organism>
<keyword evidence="4" id="KW-0460">Magnesium</keyword>
<sequence length="151" mass="16555">MTIRPPAARPHASSGAVFFDERGHLLLVDPVYKPYWNLVGGAIDAGETPRSACAREVHEELGVRFPIGDLLVSAWLTFPDRQHFYFVFDGATLTSADIDAIRLDPAELGAKRFVTADAARVLVPPWLVPVIDAVLDARSTGGQRYLELDGR</sequence>
<dbReference type="CDD" id="cd18876">
    <property type="entry name" value="NUDIX_Hydrolase"/>
    <property type="match status" value="1"/>
</dbReference>
<keyword evidence="8" id="KW-1185">Reference proteome</keyword>
<name>A0ABP6AGK1_9ACTN</name>
<evidence type="ECO:0000256" key="3">
    <source>
        <dbReference type="ARBA" id="ARBA00022801"/>
    </source>
</evidence>
<dbReference type="PROSITE" id="PS00893">
    <property type="entry name" value="NUDIX_BOX"/>
    <property type="match status" value="1"/>
</dbReference>
<comment type="similarity">
    <text evidence="2 5">Belongs to the Nudix hydrolase family.</text>
</comment>
<accession>A0ABP6AGK1</accession>
<evidence type="ECO:0000256" key="2">
    <source>
        <dbReference type="ARBA" id="ARBA00005582"/>
    </source>
</evidence>
<dbReference type="Pfam" id="PF00293">
    <property type="entry name" value="NUDIX"/>
    <property type="match status" value="1"/>
</dbReference>
<dbReference type="PANTHER" id="PTHR43046">
    <property type="entry name" value="GDP-MANNOSE MANNOSYL HYDROLASE"/>
    <property type="match status" value="1"/>
</dbReference>
<comment type="cofactor">
    <cofactor evidence="1">
        <name>Mg(2+)</name>
        <dbReference type="ChEBI" id="CHEBI:18420"/>
    </cofactor>
</comment>
<evidence type="ECO:0000256" key="4">
    <source>
        <dbReference type="ARBA" id="ARBA00022842"/>
    </source>
</evidence>
<evidence type="ECO:0000256" key="5">
    <source>
        <dbReference type="RuleBase" id="RU003476"/>
    </source>
</evidence>
<reference evidence="8" key="1">
    <citation type="journal article" date="2019" name="Int. J. Syst. Evol. Microbiol.">
        <title>The Global Catalogue of Microorganisms (GCM) 10K type strain sequencing project: providing services to taxonomists for standard genome sequencing and annotation.</title>
        <authorList>
            <consortium name="The Broad Institute Genomics Platform"/>
            <consortium name="The Broad Institute Genome Sequencing Center for Infectious Disease"/>
            <person name="Wu L."/>
            <person name="Ma J."/>
        </authorList>
    </citation>
    <scope>NUCLEOTIDE SEQUENCE [LARGE SCALE GENOMIC DNA]</scope>
    <source>
        <strain evidence="8">JCM 3367</strain>
    </source>
</reference>
<dbReference type="SUPFAM" id="SSF55811">
    <property type="entry name" value="Nudix"/>
    <property type="match status" value="1"/>
</dbReference>